<protein>
    <submittedName>
        <fullName evidence="4">Transcriptional regulator, TetR family</fullName>
    </submittedName>
</protein>
<evidence type="ECO:0000256" key="1">
    <source>
        <dbReference type="ARBA" id="ARBA00023125"/>
    </source>
</evidence>
<accession>F8JUW8</accession>
<dbReference type="Pfam" id="PF17926">
    <property type="entry name" value="TetR_C_21"/>
    <property type="match status" value="1"/>
</dbReference>
<dbReference type="InterPro" id="IPR001647">
    <property type="entry name" value="HTH_TetR"/>
</dbReference>
<dbReference type="SUPFAM" id="SSF46689">
    <property type="entry name" value="Homeodomain-like"/>
    <property type="match status" value="1"/>
</dbReference>
<organism evidence="4 5">
    <name type="scientific">Streptantibioticus cattleyicolor (strain ATCC 35852 / DSM 46488 / JCM 4925 / NBRC 14057 / NRRL 8057)</name>
    <name type="common">Streptomyces cattleya</name>
    <dbReference type="NCBI Taxonomy" id="1003195"/>
    <lineage>
        <taxon>Bacteria</taxon>
        <taxon>Bacillati</taxon>
        <taxon>Actinomycetota</taxon>
        <taxon>Actinomycetes</taxon>
        <taxon>Kitasatosporales</taxon>
        <taxon>Streptomycetaceae</taxon>
        <taxon>Streptantibioticus</taxon>
    </lineage>
</organism>
<evidence type="ECO:0000259" key="3">
    <source>
        <dbReference type="PROSITE" id="PS50977"/>
    </source>
</evidence>
<proteinExistence type="predicted"/>
<dbReference type="STRING" id="1003195.SCATT_57590"/>
<dbReference type="Gene3D" id="1.10.357.10">
    <property type="entry name" value="Tetracycline Repressor, domain 2"/>
    <property type="match status" value="1"/>
</dbReference>
<dbReference type="Pfam" id="PF00440">
    <property type="entry name" value="TetR_N"/>
    <property type="match status" value="1"/>
</dbReference>
<dbReference type="PANTHER" id="PTHR30328:SF54">
    <property type="entry name" value="HTH-TYPE TRANSCRIPTIONAL REPRESSOR SCO4008"/>
    <property type="match status" value="1"/>
</dbReference>
<dbReference type="InterPro" id="IPR050109">
    <property type="entry name" value="HTH-type_TetR-like_transc_reg"/>
</dbReference>
<dbReference type="InterPro" id="IPR036271">
    <property type="entry name" value="Tet_transcr_reg_TetR-rel_C_sf"/>
</dbReference>
<dbReference type="InterPro" id="IPR009057">
    <property type="entry name" value="Homeodomain-like_sf"/>
</dbReference>
<dbReference type="InterPro" id="IPR041467">
    <property type="entry name" value="Sco4008_C"/>
</dbReference>
<evidence type="ECO:0000313" key="4">
    <source>
        <dbReference type="EMBL" id="AEW98130.1"/>
    </source>
</evidence>
<dbReference type="PATRIC" id="fig|1003195.11.peg.7168"/>
<gene>
    <name evidence="4" type="ordered locus">SCATT_57590</name>
</gene>
<dbReference type="HOGENOM" id="CLU_069356_1_2_11"/>
<feature type="DNA-binding region" description="H-T-H motif" evidence="2">
    <location>
        <begin position="31"/>
        <end position="50"/>
    </location>
</feature>
<dbReference type="SUPFAM" id="SSF48498">
    <property type="entry name" value="Tetracyclin repressor-like, C-terminal domain"/>
    <property type="match status" value="1"/>
</dbReference>
<dbReference type="PANTHER" id="PTHR30328">
    <property type="entry name" value="TRANSCRIPTIONAL REPRESSOR"/>
    <property type="match status" value="1"/>
</dbReference>
<accession>G8WYJ9</accession>
<sequence length="192" mass="20188">MSTTSRSQDTRARLLAAARAEFAAHGMSGARVDRIAHSAGVNKERIYGHFGSKENLFAAVVAEALGDHAASVGPPSGDLGEYAGRMFDFHLRHPELTRLMMWEALHYGGRALPDEDHRTDAYAGKAAALAEATGGTLDAPAAATFLTLVGIAVWPLAFPQMTRLILGTASADPADLRAHVVATARALGDGGR</sequence>
<dbReference type="eggNOG" id="COG1309">
    <property type="taxonomic scope" value="Bacteria"/>
</dbReference>
<dbReference type="PROSITE" id="PS50977">
    <property type="entry name" value="HTH_TETR_2"/>
    <property type="match status" value="1"/>
</dbReference>
<dbReference type="PRINTS" id="PR00455">
    <property type="entry name" value="HTHTETR"/>
</dbReference>
<keyword evidence="5" id="KW-1185">Reference proteome</keyword>
<dbReference type="GO" id="GO:0006355">
    <property type="term" value="P:regulation of DNA-templated transcription"/>
    <property type="evidence" value="ECO:0007669"/>
    <property type="project" value="UniProtKB-ARBA"/>
</dbReference>
<dbReference type="RefSeq" id="WP_014146457.1">
    <property type="nucleotide sequence ID" value="NC_016111.1"/>
</dbReference>
<dbReference type="Proteomes" id="UP000007842">
    <property type="component" value="Chromosome"/>
</dbReference>
<dbReference type="AlphaFoldDB" id="F8JUW8"/>
<keyword evidence="1 2" id="KW-0238">DNA-binding</keyword>
<feature type="domain" description="HTH tetR-type" evidence="3">
    <location>
        <begin position="8"/>
        <end position="68"/>
    </location>
</feature>
<reference evidence="5" key="1">
    <citation type="submission" date="2011-12" db="EMBL/GenBank/DDBJ databases">
        <title>Complete genome sequence of Streptomyces cattleya strain DSM 46488.</title>
        <authorList>
            <person name="Ou H.-Y."/>
            <person name="Li P."/>
            <person name="Zhao C."/>
            <person name="O'Hagan D."/>
            <person name="Deng Z."/>
        </authorList>
    </citation>
    <scope>NUCLEOTIDE SEQUENCE [LARGE SCALE GENOMIC DNA]</scope>
    <source>
        <strain evidence="5">ATCC 35852 / DSM 46488 / JCM 4925 / NBRC 14057 / NRRL 8057</strain>
    </source>
</reference>
<dbReference type="OrthoDB" id="4726108at2"/>
<name>F8JUW8_STREN</name>
<dbReference type="KEGG" id="sct:SCAT_5756"/>
<dbReference type="EMBL" id="CP003219">
    <property type="protein sequence ID" value="AEW98130.1"/>
    <property type="molecule type" value="Genomic_DNA"/>
</dbReference>
<dbReference type="KEGG" id="scy:SCATT_57590"/>
<dbReference type="GO" id="GO:0003677">
    <property type="term" value="F:DNA binding"/>
    <property type="evidence" value="ECO:0007669"/>
    <property type="project" value="UniProtKB-UniRule"/>
</dbReference>
<evidence type="ECO:0000313" key="5">
    <source>
        <dbReference type="Proteomes" id="UP000007842"/>
    </source>
</evidence>
<evidence type="ECO:0000256" key="2">
    <source>
        <dbReference type="PROSITE-ProRule" id="PRU00335"/>
    </source>
</evidence>